<comment type="similarity">
    <text evidence="1">Belongs to the carbon-nitrogen hydrolase superfamily. NIT1/NIT2 family.</text>
</comment>
<evidence type="ECO:0000259" key="2">
    <source>
        <dbReference type="PROSITE" id="PS50263"/>
    </source>
</evidence>
<evidence type="ECO:0000313" key="4">
    <source>
        <dbReference type="Proteomes" id="UP000234789"/>
    </source>
</evidence>
<dbReference type="InterPro" id="IPR003010">
    <property type="entry name" value="C-N_Hydrolase"/>
</dbReference>
<dbReference type="OrthoDB" id="9811121at2"/>
<accession>A0A2N5N521</accession>
<organism evidence="3 4">
    <name type="scientific">Paenibacillus pasadenensis</name>
    <dbReference type="NCBI Taxonomy" id="217090"/>
    <lineage>
        <taxon>Bacteria</taxon>
        <taxon>Bacillati</taxon>
        <taxon>Bacillota</taxon>
        <taxon>Bacilli</taxon>
        <taxon>Bacillales</taxon>
        <taxon>Paenibacillaceae</taxon>
        <taxon>Paenibacillus</taxon>
    </lineage>
</organism>
<dbReference type="RefSeq" id="WP_052333393.1">
    <property type="nucleotide sequence ID" value="NZ_BIMM01000002.1"/>
</dbReference>
<dbReference type="CDD" id="cd07197">
    <property type="entry name" value="nitrilase"/>
    <property type="match status" value="1"/>
</dbReference>
<dbReference type="InterPro" id="IPR036526">
    <property type="entry name" value="C-N_Hydrolase_sf"/>
</dbReference>
<dbReference type="Pfam" id="PF00795">
    <property type="entry name" value="CN_hydrolase"/>
    <property type="match status" value="1"/>
</dbReference>
<comment type="caution">
    <text evidence="3">The sequence shown here is derived from an EMBL/GenBank/DDBJ whole genome shotgun (WGS) entry which is preliminary data.</text>
</comment>
<name>A0A2N5N521_9BACL</name>
<dbReference type="PANTHER" id="PTHR23088:SF27">
    <property type="entry name" value="DEAMINATED GLUTATHIONE AMIDASE"/>
    <property type="match status" value="1"/>
</dbReference>
<proteinExistence type="inferred from homology"/>
<dbReference type="Gene3D" id="3.60.110.10">
    <property type="entry name" value="Carbon-nitrogen hydrolase"/>
    <property type="match status" value="1"/>
</dbReference>
<keyword evidence="4" id="KW-1185">Reference proteome</keyword>
<feature type="domain" description="CN hydrolase" evidence="2">
    <location>
        <begin position="5"/>
        <end position="297"/>
    </location>
</feature>
<dbReference type="AlphaFoldDB" id="A0A2N5N521"/>
<dbReference type="SUPFAM" id="SSF56317">
    <property type="entry name" value="Carbon-nitrogen hydrolase"/>
    <property type="match status" value="1"/>
</dbReference>
<sequence length="312" mass="35163">MSNYVKISTIGNREFNVEEQLATEEMVDRMMKHLQQKLSQVLPDQPDLIVLPEFCDIPSNVFLSPAKTHEYCRVRGDKIQRLFSEMASENGCYIAYPTLRLQEDRTWRNSIVVLDRNGEPIGEYAKNHLTLGEIEDYGVVCGTEAPIIACDFGWVACAICFDLNFDRLRLQYVQSKPDLILFSSLYHGGIMQPYWAYSCRSHFVGAIGGGLPSAVLSPVGEVLASSTSYFDFATTSVNLDCAVVHLDYNMERLRQLKSKYGSKVAIADPGHLGSVLISCETDECTIEDIIQEFQIERLDDYLERVSAGRRAE</sequence>
<dbReference type="PROSITE" id="PS50263">
    <property type="entry name" value="CN_HYDROLASE"/>
    <property type="match status" value="1"/>
</dbReference>
<dbReference type="Proteomes" id="UP000234789">
    <property type="component" value="Unassembled WGS sequence"/>
</dbReference>
<reference evidence="3 4" key="1">
    <citation type="submission" date="2017-05" db="EMBL/GenBank/DDBJ databases">
        <title>Functional genome analysis of Paenibacillus pasadenensis strain R16: insights on endophytic life style and antifungal activity.</title>
        <authorList>
            <person name="Passera A."/>
            <person name="Marcolungo L."/>
            <person name="Casati P."/>
            <person name="Brasca M."/>
            <person name="Quaglino F."/>
            <person name="Delledonne M."/>
        </authorList>
    </citation>
    <scope>NUCLEOTIDE SEQUENCE [LARGE SCALE GENOMIC DNA]</scope>
    <source>
        <strain evidence="3 4">R16</strain>
    </source>
</reference>
<evidence type="ECO:0000313" key="3">
    <source>
        <dbReference type="EMBL" id="PLT45441.1"/>
    </source>
</evidence>
<protein>
    <recommendedName>
        <fullName evidence="2">CN hydrolase domain-containing protein</fullName>
    </recommendedName>
</protein>
<evidence type="ECO:0000256" key="1">
    <source>
        <dbReference type="ARBA" id="ARBA00010613"/>
    </source>
</evidence>
<gene>
    <name evidence="3" type="ORF">B8V81_3872</name>
</gene>
<dbReference type="PANTHER" id="PTHR23088">
    <property type="entry name" value="NITRILASE-RELATED"/>
    <property type="match status" value="1"/>
</dbReference>
<dbReference type="EMBL" id="NFEZ01000004">
    <property type="protein sequence ID" value="PLT45441.1"/>
    <property type="molecule type" value="Genomic_DNA"/>
</dbReference>